<dbReference type="EMBL" id="LGHJ01000029">
    <property type="protein sequence ID" value="KPL70776.1"/>
    <property type="molecule type" value="Genomic_DNA"/>
</dbReference>
<organism evidence="2 3">
    <name type="scientific">Bellilinea caldifistulae</name>
    <dbReference type="NCBI Taxonomy" id="360411"/>
    <lineage>
        <taxon>Bacteria</taxon>
        <taxon>Bacillati</taxon>
        <taxon>Chloroflexota</taxon>
        <taxon>Anaerolineae</taxon>
        <taxon>Anaerolineales</taxon>
        <taxon>Anaerolineaceae</taxon>
        <taxon>Bellilinea</taxon>
    </lineage>
</organism>
<dbReference type="InterPro" id="IPR018580">
    <property type="entry name" value="Uncharacterised_YfhO"/>
</dbReference>
<evidence type="ECO:0000313" key="2">
    <source>
        <dbReference type="EMBL" id="KPL70776.1"/>
    </source>
</evidence>
<evidence type="ECO:0000256" key="1">
    <source>
        <dbReference type="SAM" id="Phobius"/>
    </source>
</evidence>
<feature type="transmembrane region" description="Helical" evidence="1">
    <location>
        <begin position="310"/>
        <end position="335"/>
    </location>
</feature>
<protein>
    <recommendedName>
        <fullName evidence="4">YfhO family protein</fullName>
    </recommendedName>
</protein>
<feature type="transmembrane region" description="Helical" evidence="1">
    <location>
        <begin position="405"/>
        <end position="422"/>
    </location>
</feature>
<keyword evidence="3" id="KW-1185">Reference proteome</keyword>
<sequence>MIRKKFEWLILVIPLIPWLIGAEYFFYPRYSGFSDLTITHLPNAIYLLDSIKNHGTFPFWSTLILGGYPFAANPLAGLWYPPGWLAYIFPYPTGFNILVMLHLFWGAVGIKRFLVYQNLRREASILGALAFLLMPKLFAHFAAGHITLIYAVCWTPWLVYNQMANQNKSRWLISAGILGLIALADVRWVAYAVLLWAGWLVYDLIRRRKTNTIVEITNQITEIPLVFAGALLLASVLLLPLLEYTHLSTRSLMNQSDIAVNSLPFEEILGLWIPDFGGFAEWVLYPGALVFCLAIYSISIPGLRKKTAFWWLVVLLSLLLSLGNTLPFFSILSTLPGMDLLRVPTRFYFLGGMGFAILAAWGLHDLLERENLFRPDPVFFMTPFAAFTGFFGLGFVLLGQKISTNLIWGFFNLLSVIFLIALVERKRHLIVQGVKILILLLIVDLSLVNQQSIQWKTRAEVFSENPAVVEFLKSQSGEFRIYSPSYSIPQHIAALQNIKMVNGVDPLILNTFQEFFIRASGIPLDRYSVTLPPFPNDDPKTDNRNYTPDLELMSLLGVRFIVSEFDIPALKTNEVARFSESRVYENPHFIGLAWIDYEGERLPVDNLKVQPNKLDLTASGPGRLFVSHVYYPGWMISMDGQPVSFTLKENLFPVINLPNGEHTVQLEFRPRLVFIGLGLSIIAWLCLVLYFSFRWPHEEK</sequence>
<feature type="transmembrane region" description="Helical" evidence="1">
    <location>
        <begin position="672"/>
        <end position="693"/>
    </location>
</feature>
<feature type="transmembrane region" description="Helical" evidence="1">
    <location>
        <begin position="171"/>
        <end position="202"/>
    </location>
</feature>
<dbReference type="PANTHER" id="PTHR38454">
    <property type="entry name" value="INTEGRAL MEMBRANE PROTEIN-RELATED"/>
    <property type="match status" value="1"/>
</dbReference>
<feature type="transmembrane region" description="Helical" evidence="1">
    <location>
        <begin position="7"/>
        <end position="27"/>
    </location>
</feature>
<dbReference type="AlphaFoldDB" id="A0A0P6XI44"/>
<evidence type="ECO:0008006" key="4">
    <source>
        <dbReference type="Google" id="ProtNLM"/>
    </source>
</evidence>
<accession>A0A0P6XI44</accession>
<proteinExistence type="predicted"/>
<keyword evidence="1" id="KW-0812">Transmembrane</keyword>
<feature type="transmembrane region" description="Helical" evidence="1">
    <location>
        <begin position="126"/>
        <end position="151"/>
    </location>
</feature>
<comment type="caution">
    <text evidence="2">The sequence shown here is derived from an EMBL/GenBank/DDBJ whole genome shotgun (WGS) entry which is preliminary data.</text>
</comment>
<keyword evidence="1" id="KW-1133">Transmembrane helix</keyword>
<feature type="transmembrane region" description="Helical" evidence="1">
    <location>
        <begin position="347"/>
        <end position="366"/>
    </location>
</feature>
<keyword evidence="1" id="KW-0472">Membrane</keyword>
<gene>
    <name evidence="2" type="ORF">AC812_16665</name>
</gene>
<feature type="transmembrane region" description="Helical" evidence="1">
    <location>
        <begin position="378"/>
        <end position="399"/>
    </location>
</feature>
<dbReference type="PANTHER" id="PTHR38454:SF1">
    <property type="entry name" value="INTEGRAL MEMBRANE PROTEIN"/>
    <property type="match status" value="1"/>
</dbReference>
<name>A0A0P6XI44_9CHLR</name>
<evidence type="ECO:0000313" key="3">
    <source>
        <dbReference type="Proteomes" id="UP000050514"/>
    </source>
</evidence>
<dbReference type="Proteomes" id="UP000050514">
    <property type="component" value="Unassembled WGS sequence"/>
</dbReference>
<dbReference type="STRING" id="360411.AC812_16665"/>
<feature type="transmembrane region" description="Helical" evidence="1">
    <location>
        <begin position="282"/>
        <end position="303"/>
    </location>
</feature>
<feature type="transmembrane region" description="Helical" evidence="1">
    <location>
        <begin position="223"/>
        <end position="242"/>
    </location>
</feature>
<reference evidence="2 3" key="1">
    <citation type="submission" date="2015-07" db="EMBL/GenBank/DDBJ databases">
        <title>Draft genome of Bellilinea caldifistulae DSM 17877.</title>
        <authorList>
            <person name="Hemp J."/>
            <person name="Ward L.M."/>
            <person name="Pace L.A."/>
            <person name="Fischer W.W."/>
        </authorList>
    </citation>
    <scope>NUCLEOTIDE SEQUENCE [LARGE SCALE GENOMIC DNA]</scope>
    <source>
        <strain evidence="2 3">GOMI-1</strain>
    </source>
</reference>
<feature type="transmembrane region" description="Helical" evidence="1">
    <location>
        <begin position="84"/>
        <end position="105"/>
    </location>
</feature>